<feature type="region of interest" description="Disordered" evidence="1">
    <location>
        <begin position="477"/>
        <end position="500"/>
    </location>
</feature>
<comment type="caution">
    <text evidence="2">The sequence shown here is derived from an EMBL/GenBank/DDBJ whole genome shotgun (WGS) entry which is preliminary data.</text>
</comment>
<dbReference type="NCBIfam" id="TIGR02122">
    <property type="entry name" value="TRAP_TAXI"/>
    <property type="match status" value="1"/>
</dbReference>
<dbReference type="SUPFAM" id="SSF53850">
    <property type="entry name" value="Periplasmic binding protein-like II"/>
    <property type="match status" value="1"/>
</dbReference>
<dbReference type="InterPro" id="IPR011852">
    <property type="entry name" value="TRAP_TAXI"/>
</dbReference>
<dbReference type="Pfam" id="PF16868">
    <property type="entry name" value="NMT1_3"/>
    <property type="match status" value="1"/>
</dbReference>
<reference evidence="2 3" key="1">
    <citation type="submission" date="2019-08" db="EMBL/GenBank/DDBJ databases">
        <title>Lentzea from Indian Himalayas.</title>
        <authorList>
            <person name="Mandal S."/>
            <person name="Mallick Gupta A."/>
            <person name="Maiti P.K."/>
            <person name="Sarkar J."/>
            <person name="Mandal S."/>
        </authorList>
    </citation>
    <scope>NUCLEOTIDE SEQUENCE [LARGE SCALE GENOMIC DNA]</scope>
    <source>
        <strain evidence="2 3">PSKA42</strain>
    </source>
</reference>
<gene>
    <name evidence="2" type="ORF">FXN61_09775</name>
</gene>
<evidence type="ECO:0000313" key="2">
    <source>
        <dbReference type="EMBL" id="NKE57106.1"/>
    </source>
</evidence>
<dbReference type="EMBL" id="VSRL01000026">
    <property type="protein sequence ID" value="NKE57106.1"/>
    <property type="molecule type" value="Genomic_DNA"/>
</dbReference>
<dbReference type="Gene3D" id="3.40.190.10">
    <property type="entry name" value="Periplasmic binding protein-like II"/>
    <property type="match status" value="2"/>
</dbReference>
<evidence type="ECO:0000256" key="1">
    <source>
        <dbReference type="SAM" id="MobiDB-lite"/>
    </source>
</evidence>
<accession>A0ABX1FEN4</accession>
<dbReference type="PANTHER" id="PTHR42941">
    <property type="entry name" value="SLL1037 PROTEIN"/>
    <property type="match status" value="1"/>
</dbReference>
<dbReference type="Proteomes" id="UP001515943">
    <property type="component" value="Unassembled WGS sequence"/>
</dbReference>
<evidence type="ECO:0000313" key="3">
    <source>
        <dbReference type="Proteomes" id="UP001515943"/>
    </source>
</evidence>
<dbReference type="PANTHER" id="PTHR42941:SF1">
    <property type="entry name" value="SLL1037 PROTEIN"/>
    <property type="match status" value="1"/>
</dbReference>
<organism evidence="2 3">
    <name type="scientific">Lentzea indica</name>
    <dbReference type="NCBI Taxonomy" id="2604800"/>
    <lineage>
        <taxon>Bacteria</taxon>
        <taxon>Bacillati</taxon>
        <taxon>Actinomycetota</taxon>
        <taxon>Actinomycetes</taxon>
        <taxon>Pseudonocardiales</taxon>
        <taxon>Pseudonocardiaceae</taxon>
        <taxon>Lentzea</taxon>
    </lineage>
</organism>
<sequence length="500" mass="52076">MLRKYAIGAIALALVVSGCGGKRTPTTPDASGGGASCEASDGRITIATGNSGGVYFVVGGGLAKLISDNSKLKASSAETGASVQNIQQLVGGTYDIAFSLADTAADAVNGTGAFNGKKEKIAALTRIYPNYTQVLVRADAGINSVADMKGKRISTGSPKSGTEVIAGRLLKSAGLNIDSDVAAQRLDLTKTADGMKDGSIDGLIWSGGLPTPQITDITTSLKDRVKFIDITPLLPEMKKVSPVYDTATIPAATYGTSDVPTIVVPNLLLVREDFAANNAYRHTTTNTIISTTMNGARWIRKSLNDRPDRLAMMMFGGSPINVAVPPMFDAITSAIRNGIGLSASRSHTRNVTGAISSTVVTLSSAADATPVITTNIASTANGRPLARLAAAIARNSNRPVCLITPTMIIMPSSRNTTFQSTPASSEWNAVSPSVSRNASISAAPPSAAATRWTRSVAMRMYAPTNTATDRSAVQLMSPDLPGAPRAGARWSPPRVSRRRH</sequence>
<protein>
    <submittedName>
        <fullName evidence="2">TAXI family TRAP transporter solute-binding subunit</fullName>
    </submittedName>
</protein>
<dbReference type="PROSITE" id="PS51257">
    <property type="entry name" value="PROKAR_LIPOPROTEIN"/>
    <property type="match status" value="1"/>
</dbReference>
<name>A0ABX1FEN4_9PSEU</name>
<proteinExistence type="predicted"/>
<keyword evidence="3" id="KW-1185">Reference proteome</keyword>